<organism evidence="10">
    <name type="scientific">Bicosoecida sp. CB-2014</name>
    <dbReference type="NCBI Taxonomy" id="1486930"/>
    <lineage>
        <taxon>Eukaryota</taxon>
        <taxon>Sar</taxon>
        <taxon>Stramenopiles</taxon>
        <taxon>Bigyra</taxon>
        <taxon>Opalozoa</taxon>
        <taxon>Bicosoecida</taxon>
    </lineage>
</organism>
<dbReference type="PROSITE" id="PS00865">
    <property type="entry name" value="UBIQUITIN_ACTIVAT_2"/>
    <property type="match status" value="1"/>
</dbReference>
<gene>
    <name evidence="10" type="ORF">BSP0115_LOCUS13869</name>
</gene>
<reference evidence="10" key="1">
    <citation type="submission" date="2021-01" db="EMBL/GenBank/DDBJ databases">
        <authorList>
            <person name="Corre E."/>
            <person name="Pelletier E."/>
            <person name="Niang G."/>
            <person name="Scheremetjew M."/>
            <person name="Finn R."/>
            <person name="Kale V."/>
            <person name="Holt S."/>
            <person name="Cochrane G."/>
            <person name="Meng A."/>
            <person name="Brown T."/>
            <person name="Cohen L."/>
        </authorList>
    </citation>
    <scope>NUCLEOTIDE SEQUENCE</scope>
    <source>
        <strain evidence="10">Ms1</strain>
    </source>
</reference>
<dbReference type="InterPro" id="IPR000011">
    <property type="entry name" value="UBQ/SUMO-activ_enz_E1-like"/>
</dbReference>
<dbReference type="Gene3D" id="3.40.50.720">
    <property type="entry name" value="NAD(P)-binding Rossmann-like Domain"/>
    <property type="match status" value="1"/>
</dbReference>
<dbReference type="GO" id="GO:0031510">
    <property type="term" value="C:SUMO activating enzyme complex"/>
    <property type="evidence" value="ECO:0007669"/>
    <property type="project" value="TreeGrafter"/>
</dbReference>
<dbReference type="PANTHER" id="PTHR10953:SF4">
    <property type="entry name" value="UBIQUITIN-ACTIVATING ENZYME E1 C-TERMINAL DOMAIN-CONTAINING PROTEIN"/>
    <property type="match status" value="1"/>
</dbReference>
<dbReference type="InterPro" id="IPR042302">
    <property type="entry name" value="E1_FCCH_sf"/>
</dbReference>
<evidence type="ECO:0000256" key="7">
    <source>
        <dbReference type="PROSITE-ProRule" id="PRU10132"/>
    </source>
</evidence>
<protein>
    <recommendedName>
        <fullName evidence="9">Ubiquitin-activating enzyme E1 C-terminal domain-containing protein</fullName>
    </recommendedName>
</protein>
<keyword evidence="5" id="KW-0833">Ubl conjugation pathway</keyword>
<dbReference type="AlphaFoldDB" id="A0A7S1GCU7"/>
<dbReference type="GO" id="GO:0019948">
    <property type="term" value="F:SUMO activating enzyme activity"/>
    <property type="evidence" value="ECO:0007669"/>
    <property type="project" value="TreeGrafter"/>
</dbReference>
<dbReference type="InterPro" id="IPR042449">
    <property type="entry name" value="Ub-E1_IAD_1"/>
</dbReference>
<dbReference type="Gene3D" id="2.40.30.180">
    <property type="entry name" value="Ubiquitin-activating enzyme E1, FCCH domain"/>
    <property type="match status" value="1"/>
</dbReference>
<dbReference type="InterPro" id="IPR035985">
    <property type="entry name" value="Ubiquitin-activating_enz"/>
</dbReference>
<comment type="similarity">
    <text evidence="2">Belongs to the ubiquitin-activating E1 family.</text>
</comment>
<evidence type="ECO:0000259" key="9">
    <source>
        <dbReference type="SMART" id="SM00985"/>
    </source>
</evidence>
<feature type="domain" description="Ubiquitin-activating enzyme E1 C-terminal" evidence="9">
    <location>
        <begin position="970"/>
        <end position="1114"/>
    </location>
</feature>
<dbReference type="Pfam" id="PF10585">
    <property type="entry name" value="UBA_E1_SCCH"/>
    <property type="match status" value="1"/>
</dbReference>
<dbReference type="PANTHER" id="PTHR10953">
    <property type="entry name" value="UBIQUITIN-ACTIVATING ENZYME E1"/>
    <property type="match status" value="1"/>
</dbReference>
<dbReference type="InterPro" id="IPR018965">
    <property type="entry name" value="Ub-activating_enz_E1_C"/>
</dbReference>
<dbReference type="InterPro" id="IPR033127">
    <property type="entry name" value="UBQ-activ_enz_E1_Cys_AS"/>
</dbReference>
<dbReference type="GO" id="GO:0016567">
    <property type="term" value="P:protein ubiquitination"/>
    <property type="evidence" value="ECO:0007669"/>
    <property type="project" value="UniProtKB-UniPathway"/>
</dbReference>
<dbReference type="InterPro" id="IPR019572">
    <property type="entry name" value="UBA_E1_SCCH"/>
</dbReference>
<keyword evidence="3" id="KW-0436">Ligase</keyword>
<dbReference type="EMBL" id="HBFS01020714">
    <property type="protein sequence ID" value="CAD8920607.1"/>
    <property type="molecule type" value="Transcribed_RNA"/>
</dbReference>
<comment type="pathway">
    <text evidence="1">Protein modification; protein ubiquitination.</text>
</comment>
<feature type="active site" description="Glycyl thioester intermediate" evidence="7">
    <location>
        <position position="662"/>
    </location>
</feature>
<accession>A0A7S1GCU7</accession>
<sequence length="1119" mass="122950">MAAAGGASESKSGLEDNKAFMDLYSRQIGAYGIEAMAKLVTMRVLIIGIKGTGIEAAKNLALAGPASITLFDNTPVEMRHLGSNFFLSESDVGKKVSSAVKPRLQELNKGVHLSAVSKLTDEVLLAHDVVLATEGKKSELVAWDATCRSRTVEVHDDRGGSVRKPAPVAFIACITAGLSGYVFSDFGPEFTVRDANGEPPVTRIITGITSAKEGVVTLLPEHEGGRLHGLDESEHDGWVEISEVKGMFAEDEETHARLGLNINHSGAWRVRHMTKTVKDARTGKERTVFDGYRIKIGDTSKLSPYSGGGTLTQVKKPIVKRYRSLSDNIVQPVAPGQWGLAFTDGAKFGRAEQLHFAFQALADFEEDNEGKRPSTEEDVADVVARAKRLSEACKTLNRMSGSQTALALDELDEDVVAKVARWSTADLQPVATFFGGIIAQEVVKLTGKYSPVEQWLHFDFFEAGPDATPTDTERVGSRYDDIISVWGKAFHDKMANARTFMVGCGALGCELLKNFALLGVGSGPEGHITTTDGDTIEVSNLNRQFLFRRDDVGKHKSHVSRAAALKMNPAVKIKSLELLVKPETETTFNDKFWESLTFVTNALDNIHARNYVDGRCVFYTLPLLESGTLGTKCNSMPIVPHLTASYTDGPQAGDDEDAIPMCTLRNFPSLIDHCIEWARAQFTDLFIEPCTSAMKYVNDPVAFLDEIRADVGTGAARRKKVPEALKTLKSVRRMVKAADGATFQKCMTLAQELFADLFRDRILNLIHNFPEDHKLEDGSPFWSGAKRFPTAAHLDLDDEVHMAFIIATANILAVNMGIVAGPPAYFVPEDDEKRNPAYFKRYLEEIPVPTFRRSSSAVATHEDEDEKADDHDDAEYEKLDAELRALDTSRIHIEPADFEKDHDANFHIDFIYSASNLRATNYSIKNASRHKCKMIAGKIIPAIATTTASATGLVMIEMLKILQGKPLEAYKESSNNLGINTYQFSEPLPPSKAKEEEDVIMMETTVPVPDGFTKWDKTVIDKGELTVQEFLDAFKEKTGGVIWQLFHRLAIPSGPMIIGGARGDDAAALAKPLKDYCLELYGEHVISPGSTYIPLEVSAALDDEDETQIKVPQLVYKFA</sequence>
<evidence type="ECO:0000256" key="1">
    <source>
        <dbReference type="ARBA" id="ARBA00004906"/>
    </source>
</evidence>
<dbReference type="InterPro" id="IPR000594">
    <property type="entry name" value="ThiF_NAD_FAD-bd"/>
</dbReference>
<dbReference type="GO" id="GO:0005737">
    <property type="term" value="C:cytoplasm"/>
    <property type="evidence" value="ECO:0007669"/>
    <property type="project" value="TreeGrafter"/>
</dbReference>
<dbReference type="UniPathway" id="UPA00143"/>
<dbReference type="Gene3D" id="3.50.50.80">
    <property type="entry name" value="Ubiquitin-activating enzyme E1, inactive adenylation domain, subdomain 1"/>
    <property type="match status" value="1"/>
</dbReference>
<evidence type="ECO:0000256" key="5">
    <source>
        <dbReference type="ARBA" id="ARBA00022786"/>
    </source>
</evidence>
<evidence type="ECO:0000256" key="4">
    <source>
        <dbReference type="ARBA" id="ARBA00022741"/>
    </source>
</evidence>
<feature type="region of interest" description="Disordered" evidence="8">
    <location>
        <begin position="854"/>
        <end position="874"/>
    </location>
</feature>
<name>A0A7S1GCU7_9STRA</name>
<dbReference type="SUPFAM" id="SSF69572">
    <property type="entry name" value="Activating enzymes of the ubiquitin-like proteins"/>
    <property type="match status" value="2"/>
</dbReference>
<evidence type="ECO:0000256" key="3">
    <source>
        <dbReference type="ARBA" id="ARBA00022598"/>
    </source>
</evidence>
<dbReference type="InterPro" id="IPR042063">
    <property type="entry name" value="Ubi_acti_E1_SCCH"/>
</dbReference>
<dbReference type="SMART" id="SM00985">
    <property type="entry name" value="UBA_e1_C"/>
    <property type="match status" value="1"/>
</dbReference>
<keyword evidence="6" id="KW-0067">ATP-binding</keyword>
<dbReference type="Gene3D" id="3.40.50.12550">
    <property type="entry name" value="Ubiquitin-activating enzyme E1, inactive adenylation domain, subdomain 2"/>
    <property type="match status" value="1"/>
</dbReference>
<keyword evidence="4" id="KW-0547">Nucleotide-binding</keyword>
<evidence type="ECO:0000256" key="6">
    <source>
        <dbReference type="ARBA" id="ARBA00022840"/>
    </source>
</evidence>
<dbReference type="Gene3D" id="1.10.10.2660">
    <property type="entry name" value="Ubiquitin-activating enzyme E1, SCCH domain"/>
    <property type="match status" value="1"/>
</dbReference>
<evidence type="ECO:0000256" key="8">
    <source>
        <dbReference type="SAM" id="MobiDB-lite"/>
    </source>
</evidence>
<evidence type="ECO:0000256" key="2">
    <source>
        <dbReference type="ARBA" id="ARBA00005673"/>
    </source>
</evidence>
<dbReference type="InterPro" id="IPR045886">
    <property type="entry name" value="ThiF/MoeB/HesA"/>
</dbReference>
<proteinExistence type="inferred from homology"/>
<evidence type="ECO:0000313" key="10">
    <source>
        <dbReference type="EMBL" id="CAD8920607.1"/>
    </source>
</evidence>
<dbReference type="GO" id="GO:0016925">
    <property type="term" value="P:protein sumoylation"/>
    <property type="evidence" value="ECO:0007669"/>
    <property type="project" value="TreeGrafter"/>
</dbReference>
<feature type="compositionally biased region" description="Acidic residues" evidence="8">
    <location>
        <begin position="862"/>
        <end position="874"/>
    </location>
</feature>
<dbReference type="PRINTS" id="PR01849">
    <property type="entry name" value="UBIQUITINACT"/>
</dbReference>
<dbReference type="Pfam" id="PF00899">
    <property type="entry name" value="ThiF"/>
    <property type="match status" value="2"/>
</dbReference>
<dbReference type="GO" id="GO:0005524">
    <property type="term" value="F:ATP binding"/>
    <property type="evidence" value="ECO:0007669"/>
    <property type="project" value="UniProtKB-KW"/>
</dbReference>